<dbReference type="Proteomes" id="UP000014627">
    <property type="component" value="Unassembled WGS sequence"/>
</dbReference>
<comment type="caution">
    <text evidence="7">The sequence shown here is derived from an EMBL/GenBank/DDBJ whole genome shotgun (WGS) entry which is preliminary data.</text>
</comment>
<comment type="function">
    <text evidence="5">This enzyme is involved in nucleotide metabolism: it produces dUMP, the immediate precursor of thymidine nucleotides and it decreases the intracellular concentration of dUTP so that uracil cannot be incorporated into DNA.</text>
</comment>
<evidence type="ECO:0000256" key="4">
    <source>
        <dbReference type="ARBA" id="ARBA00047686"/>
    </source>
</evidence>
<protein>
    <recommendedName>
        <fullName evidence="5">Deoxyuridine 5'-triphosphate nucleotidohydrolase</fullName>
        <shortName evidence="5">dUTPase</shortName>
        <ecNumber evidence="5">3.6.1.23</ecNumber>
    </recommendedName>
    <alternativeName>
        <fullName evidence="5">dUTP pyrophosphatase</fullName>
    </alternativeName>
</protein>
<dbReference type="InterPro" id="IPR036157">
    <property type="entry name" value="dUTPase-like_sf"/>
</dbReference>
<dbReference type="PANTHER" id="PTHR11241">
    <property type="entry name" value="DEOXYURIDINE 5'-TRIPHOSPHATE NUCLEOTIDOHYDROLASE"/>
    <property type="match status" value="1"/>
</dbReference>
<dbReference type="EMBL" id="ATLC01000053">
    <property type="protein sequence ID" value="EPJ27674.1"/>
    <property type="molecule type" value="Genomic_DNA"/>
</dbReference>
<evidence type="ECO:0000313" key="7">
    <source>
        <dbReference type="EMBL" id="EPJ27674.1"/>
    </source>
</evidence>
<sequence length="147" mass="15734">MTILCELESGVDLPEYATEGASGADLRANIEEPIAVLPGQRILVPTGIKMQIPQGYEVQVRPRSGLALKHGIMVVNSPGTIDADYRGEICIILANFGESTFIIEPKMRIAQAVVAPVVQAKFIAVDQEEGLTTTSRGSRGFGHTGEK</sequence>
<keyword evidence="2 5" id="KW-0378">Hydrolase</keyword>
<dbReference type="SUPFAM" id="SSF51283">
    <property type="entry name" value="dUTPase-like"/>
    <property type="match status" value="1"/>
</dbReference>
<dbReference type="HAMAP" id="MF_00116">
    <property type="entry name" value="dUTPase_bact"/>
    <property type="match status" value="1"/>
</dbReference>
<comment type="cofactor">
    <cofactor evidence="5">
        <name>Mg(2+)</name>
        <dbReference type="ChEBI" id="CHEBI:18420"/>
    </cofactor>
</comment>
<dbReference type="NCBIfam" id="TIGR00576">
    <property type="entry name" value="dut"/>
    <property type="match status" value="1"/>
</dbReference>
<keyword evidence="5" id="KW-0479">Metal-binding</keyword>
<dbReference type="EC" id="3.6.1.23" evidence="5"/>
<gene>
    <name evidence="5 7" type="primary">dut</name>
    <name evidence="7" type="ORF">CP99DC5_0791</name>
</gene>
<feature type="binding site" evidence="5">
    <location>
        <begin position="63"/>
        <end position="65"/>
    </location>
    <ligand>
        <name>substrate</name>
    </ligand>
</feature>
<evidence type="ECO:0000256" key="1">
    <source>
        <dbReference type="ARBA" id="ARBA00006581"/>
    </source>
</evidence>
<dbReference type="CDD" id="cd07557">
    <property type="entry name" value="trimeric_dUTPase"/>
    <property type="match status" value="1"/>
</dbReference>
<dbReference type="Gene3D" id="2.70.40.10">
    <property type="match status" value="1"/>
</dbReference>
<dbReference type="InterPro" id="IPR029054">
    <property type="entry name" value="dUTPase-like"/>
</dbReference>
<evidence type="ECO:0000256" key="3">
    <source>
        <dbReference type="ARBA" id="ARBA00023080"/>
    </source>
</evidence>
<keyword evidence="8" id="KW-1185">Reference proteome</keyword>
<comment type="catalytic activity">
    <reaction evidence="4 5">
        <text>dUTP + H2O = dUMP + diphosphate + H(+)</text>
        <dbReference type="Rhea" id="RHEA:10248"/>
        <dbReference type="ChEBI" id="CHEBI:15377"/>
        <dbReference type="ChEBI" id="CHEBI:15378"/>
        <dbReference type="ChEBI" id="CHEBI:33019"/>
        <dbReference type="ChEBI" id="CHEBI:61555"/>
        <dbReference type="ChEBI" id="CHEBI:246422"/>
        <dbReference type="EC" id="3.6.1.23"/>
    </reaction>
</comment>
<evidence type="ECO:0000313" key="8">
    <source>
        <dbReference type="Proteomes" id="UP000014627"/>
    </source>
</evidence>
<dbReference type="InterPro" id="IPR033704">
    <property type="entry name" value="dUTPase_trimeric"/>
</dbReference>
<feature type="binding site" evidence="5">
    <location>
        <begin position="80"/>
        <end position="82"/>
    </location>
    <ligand>
        <name>substrate</name>
    </ligand>
</feature>
<dbReference type="RefSeq" id="WP_006343023.1">
    <property type="nucleotide sequence ID" value="NZ_KE356190.1"/>
</dbReference>
<dbReference type="GO" id="GO:0004170">
    <property type="term" value="F:dUTP diphosphatase activity"/>
    <property type="evidence" value="ECO:0007669"/>
    <property type="project" value="UniProtKB-EC"/>
</dbReference>
<dbReference type="Pfam" id="PF00692">
    <property type="entry name" value="dUTPase"/>
    <property type="match status" value="1"/>
</dbReference>
<evidence type="ECO:0000256" key="5">
    <source>
        <dbReference type="HAMAP-Rule" id="MF_00116"/>
    </source>
</evidence>
<accession>A0ABN0MP30</accession>
<comment type="similarity">
    <text evidence="1 5">Belongs to the dUTPase family.</text>
</comment>
<proteinExistence type="inferred from homology"/>
<feature type="domain" description="dUTPase-like" evidence="6">
    <location>
        <begin position="12"/>
        <end position="145"/>
    </location>
</feature>
<evidence type="ECO:0000259" key="6">
    <source>
        <dbReference type="Pfam" id="PF00692"/>
    </source>
</evidence>
<name>A0ABN0MP30_CHLPS</name>
<dbReference type="GeneID" id="12242801"/>
<keyword evidence="5" id="KW-0460">Magnesium</keyword>
<dbReference type="NCBIfam" id="NF001862">
    <property type="entry name" value="PRK00601.1"/>
    <property type="match status" value="1"/>
</dbReference>
<feature type="binding site" evidence="5">
    <location>
        <position position="76"/>
    </location>
    <ligand>
        <name>substrate</name>
    </ligand>
</feature>
<dbReference type="PANTHER" id="PTHR11241:SF0">
    <property type="entry name" value="DEOXYURIDINE 5'-TRIPHOSPHATE NUCLEOTIDOHYDROLASE"/>
    <property type="match status" value="1"/>
</dbReference>
<keyword evidence="3 5" id="KW-0546">Nucleotide metabolism</keyword>
<evidence type="ECO:0000256" key="2">
    <source>
        <dbReference type="ARBA" id="ARBA00022801"/>
    </source>
</evidence>
<comment type="pathway">
    <text evidence="5">Pyrimidine metabolism; dUMP biosynthesis; dUMP from dCTP (dUTP route): step 2/2.</text>
</comment>
<dbReference type="InterPro" id="IPR008181">
    <property type="entry name" value="dUTPase"/>
</dbReference>
<comment type="caution">
    <text evidence="5">Lacks conserved residue(s) required for the propagation of feature annotation.</text>
</comment>
<reference evidence="7 8" key="1">
    <citation type="submission" date="2013-04" db="EMBL/GenBank/DDBJ databases">
        <title>Genome sequence of Chlamydia psittaci 99DC5.</title>
        <authorList>
            <person name="Huot-Creasy H."/>
            <person name="McCracken C.L."/>
            <person name="Humphries M."/>
            <person name="Sachse K."/>
            <person name="Laroucau K."/>
            <person name="Bavoil P."/>
            <person name="Myers G.S."/>
        </authorList>
    </citation>
    <scope>NUCLEOTIDE SEQUENCE [LARGE SCALE GENOMIC DNA]</scope>
    <source>
        <strain evidence="7 8">99DC5</strain>
    </source>
</reference>
<organism evidence="7 8">
    <name type="scientific">Chlamydia psittaci 99DC5</name>
    <dbReference type="NCBI Taxonomy" id="1112251"/>
    <lineage>
        <taxon>Bacteria</taxon>
        <taxon>Pseudomonadati</taxon>
        <taxon>Chlamydiota</taxon>
        <taxon>Chlamydiia</taxon>
        <taxon>Chlamydiales</taxon>
        <taxon>Chlamydiaceae</taxon>
        <taxon>Chlamydia/Chlamydophila group</taxon>
        <taxon>Chlamydia</taxon>
    </lineage>
</organism>